<feature type="compositionally biased region" description="Basic residues" evidence="2">
    <location>
        <begin position="107"/>
        <end position="120"/>
    </location>
</feature>
<evidence type="ECO:0000256" key="1">
    <source>
        <dbReference type="ARBA" id="ARBA00010365"/>
    </source>
</evidence>
<comment type="caution">
    <text evidence="4">The sequence shown here is derived from an EMBL/GenBank/DDBJ whole genome shotgun (WGS) entry which is preliminary data.</text>
</comment>
<dbReference type="GO" id="GO:0140625">
    <property type="term" value="F:opioid growth factor receptor activity"/>
    <property type="evidence" value="ECO:0007669"/>
    <property type="project" value="InterPro"/>
</dbReference>
<proteinExistence type="inferred from homology"/>
<sequence length="438" mass="50752">MSNNEDTPQNNEVDKKIDVEAESTECDKPTETQVEEGNPPEIKLNDETVSKNDSCNEDEPMQVDDANSDQISDNLIGNTDDYYASGGSGSEKELKALRQDHEDVKTKPKKVVKSKTRGKTLKNQNQKLMTDYVRPTSKENVSVVNKSKDQDSSASASSDTDRISNSESDKEKEKDKNIKTKKKKMGNAIKNKAAKRIVTRSKNKSSDSDEDAWERPSRLYKRWSDRDTETYRNGYPGKKDDPQAVSNMEFYKNQIYSRPDGDKIDDIHKKWWGNFGLLEGHHGYIQWLFPIRESGMNYHAQELQLHEIKAIVQDKKAHARVLKSYEMMLDFYGMKIIDEKTGEIGRGDNWQSQFAHLNRSMHNYLRITRILKSLGEFQYEHYKAPFVKFVMKEALEEKTLKNVINSCMNYWVGTIKDDKERQELRQYAIDKGYKDTKY</sequence>
<evidence type="ECO:0000259" key="3">
    <source>
        <dbReference type="Pfam" id="PF04664"/>
    </source>
</evidence>
<name>A0AAN8KB63_PATCE</name>
<dbReference type="PANTHER" id="PTHR14015">
    <property type="entry name" value="OPIOID GROWTH FACTOR RECEPTOR OGFR ZETA-TYPE OPIOID RECEPTOR"/>
    <property type="match status" value="1"/>
</dbReference>
<dbReference type="InterPro" id="IPR006757">
    <property type="entry name" value="OGF_rcpt"/>
</dbReference>
<keyword evidence="5" id="KW-1185">Reference proteome</keyword>
<dbReference type="Proteomes" id="UP001347796">
    <property type="component" value="Unassembled WGS sequence"/>
</dbReference>
<evidence type="ECO:0000256" key="2">
    <source>
        <dbReference type="SAM" id="MobiDB-lite"/>
    </source>
</evidence>
<dbReference type="GO" id="GO:0016020">
    <property type="term" value="C:membrane"/>
    <property type="evidence" value="ECO:0007669"/>
    <property type="project" value="InterPro"/>
</dbReference>
<accession>A0AAN8KB63</accession>
<comment type="similarity">
    <text evidence="1">Belongs to the opioid growth factor receptor family.</text>
</comment>
<feature type="compositionally biased region" description="Polar residues" evidence="2">
    <location>
        <begin position="68"/>
        <end position="77"/>
    </location>
</feature>
<feature type="compositionally biased region" description="Polar residues" evidence="2">
    <location>
        <begin position="1"/>
        <end position="11"/>
    </location>
</feature>
<dbReference type="AlphaFoldDB" id="A0AAN8KB63"/>
<feature type="compositionally biased region" description="Basic residues" evidence="2">
    <location>
        <begin position="192"/>
        <end position="203"/>
    </location>
</feature>
<feature type="compositionally biased region" description="Basic and acidic residues" evidence="2">
    <location>
        <begin position="12"/>
        <end position="30"/>
    </location>
</feature>
<reference evidence="4 5" key="1">
    <citation type="submission" date="2024-01" db="EMBL/GenBank/DDBJ databases">
        <title>The genome of the rayed Mediterranean limpet Patella caerulea (Linnaeus, 1758).</title>
        <authorList>
            <person name="Anh-Thu Weber A."/>
            <person name="Halstead-Nussloch G."/>
        </authorList>
    </citation>
    <scope>NUCLEOTIDE SEQUENCE [LARGE SCALE GENOMIC DNA]</scope>
    <source>
        <strain evidence="4">AATW-2023a</strain>
        <tissue evidence="4">Whole specimen</tissue>
    </source>
</reference>
<dbReference type="Pfam" id="PF04664">
    <property type="entry name" value="OGFr_N"/>
    <property type="match status" value="1"/>
</dbReference>
<dbReference type="EMBL" id="JAZGQO010000002">
    <property type="protein sequence ID" value="KAK6190170.1"/>
    <property type="molecule type" value="Genomic_DNA"/>
</dbReference>
<dbReference type="PANTHER" id="PTHR14015:SF2">
    <property type="entry name" value="OPIOID GROWTH FACTOR RECEPTOR (OGFR) CONSERVED DOMAIN-CONTAINING PROTEIN"/>
    <property type="match status" value="1"/>
</dbReference>
<dbReference type="InterPro" id="IPR039574">
    <property type="entry name" value="OGFr"/>
</dbReference>
<feature type="domain" description="Opioid growth factor receptor (OGFr) conserved" evidence="3">
    <location>
        <begin position="242"/>
        <end position="431"/>
    </location>
</feature>
<gene>
    <name evidence="4" type="ORF">SNE40_002096</name>
</gene>
<feature type="compositionally biased region" description="Basic and acidic residues" evidence="2">
    <location>
        <begin position="159"/>
        <end position="178"/>
    </location>
</feature>
<organism evidence="4 5">
    <name type="scientific">Patella caerulea</name>
    <name type="common">Rayed Mediterranean limpet</name>
    <dbReference type="NCBI Taxonomy" id="87958"/>
    <lineage>
        <taxon>Eukaryota</taxon>
        <taxon>Metazoa</taxon>
        <taxon>Spiralia</taxon>
        <taxon>Lophotrochozoa</taxon>
        <taxon>Mollusca</taxon>
        <taxon>Gastropoda</taxon>
        <taxon>Patellogastropoda</taxon>
        <taxon>Patelloidea</taxon>
        <taxon>Patellidae</taxon>
        <taxon>Patella</taxon>
    </lineage>
</organism>
<feature type="compositionally biased region" description="Basic and acidic residues" evidence="2">
    <location>
        <begin position="90"/>
        <end position="106"/>
    </location>
</feature>
<evidence type="ECO:0000313" key="4">
    <source>
        <dbReference type="EMBL" id="KAK6190170.1"/>
    </source>
</evidence>
<feature type="region of interest" description="Disordered" evidence="2">
    <location>
        <begin position="1"/>
        <end position="215"/>
    </location>
</feature>
<protein>
    <recommendedName>
        <fullName evidence="3">Opioid growth factor receptor (OGFr) conserved domain-containing protein</fullName>
    </recommendedName>
</protein>
<evidence type="ECO:0000313" key="5">
    <source>
        <dbReference type="Proteomes" id="UP001347796"/>
    </source>
</evidence>